<dbReference type="Proteomes" id="UP000190834">
    <property type="component" value="Unassembled WGS sequence"/>
</dbReference>
<dbReference type="Pfam" id="PF01957">
    <property type="entry name" value="NfeD"/>
    <property type="match status" value="1"/>
</dbReference>
<dbReference type="STRING" id="1123491.SAMN02745782_01791"/>
<dbReference type="InterPro" id="IPR052165">
    <property type="entry name" value="Membrane_assoc_protease"/>
</dbReference>
<evidence type="ECO:0000313" key="8">
    <source>
        <dbReference type="Proteomes" id="UP000190834"/>
    </source>
</evidence>
<dbReference type="AlphaFoldDB" id="A0A1T4PNB6"/>
<evidence type="ECO:0000256" key="5">
    <source>
        <dbReference type="SAM" id="Phobius"/>
    </source>
</evidence>
<dbReference type="RefSeq" id="WP_078926186.1">
    <property type="nucleotide sequence ID" value="NZ_FUXB01000008.1"/>
</dbReference>
<dbReference type="GO" id="GO:0005886">
    <property type="term" value="C:plasma membrane"/>
    <property type="evidence" value="ECO:0007669"/>
    <property type="project" value="TreeGrafter"/>
</dbReference>
<dbReference type="PANTHER" id="PTHR33507:SF3">
    <property type="entry name" value="INNER MEMBRANE PROTEIN YBBJ"/>
    <property type="match status" value="1"/>
</dbReference>
<keyword evidence="3 5" id="KW-1133">Transmembrane helix</keyword>
<organism evidence="7 8">
    <name type="scientific">Vibrio cincinnatiensis DSM 19608</name>
    <dbReference type="NCBI Taxonomy" id="1123491"/>
    <lineage>
        <taxon>Bacteria</taxon>
        <taxon>Pseudomonadati</taxon>
        <taxon>Pseudomonadota</taxon>
        <taxon>Gammaproteobacteria</taxon>
        <taxon>Vibrionales</taxon>
        <taxon>Vibrionaceae</taxon>
        <taxon>Vibrio</taxon>
    </lineage>
</organism>
<comment type="subcellular location">
    <subcellularLocation>
        <location evidence="1">Membrane</location>
        <topology evidence="1">Multi-pass membrane protein</topology>
    </subcellularLocation>
</comment>
<reference evidence="8" key="1">
    <citation type="submission" date="2017-02" db="EMBL/GenBank/DDBJ databases">
        <authorList>
            <person name="Varghese N."/>
            <person name="Submissions S."/>
        </authorList>
    </citation>
    <scope>NUCLEOTIDE SEQUENCE [LARGE SCALE GENOMIC DNA]</scope>
    <source>
        <strain evidence="8">DSM 19608</strain>
    </source>
</reference>
<feature type="transmembrane region" description="Helical" evidence="5">
    <location>
        <begin position="12"/>
        <end position="34"/>
    </location>
</feature>
<dbReference type="SUPFAM" id="SSF141322">
    <property type="entry name" value="NfeD domain-like"/>
    <property type="match status" value="1"/>
</dbReference>
<feature type="transmembrane region" description="Helical" evidence="5">
    <location>
        <begin position="54"/>
        <end position="72"/>
    </location>
</feature>
<dbReference type="PANTHER" id="PTHR33507">
    <property type="entry name" value="INNER MEMBRANE PROTEIN YBBJ"/>
    <property type="match status" value="1"/>
</dbReference>
<evidence type="ECO:0000259" key="6">
    <source>
        <dbReference type="Pfam" id="PF01957"/>
    </source>
</evidence>
<keyword evidence="8" id="KW-1185">Reference proteome</keyword>
<feature type="domain" description="NfeD-like C-terminal" evidence="6">
    <location>
        <begin position="93"/>
        <end position="148"/>
    </location>
</feature>
<keyword evidence="4 5" id="KW-0472">Membrane</keyword>
<gene>
    <name evidence="7" type="ORF">SAMN02745782_01791</name>
</gene>
<evidence type="ECO:0000313" key="7">
    <source>
        <dbReference type="EMBL" id="SJZ92756.1"/>
    </source>
</evidence>
<sequence length="155" mass="17846">MIDWLTQFNYWHWLALGLALLAVELLGTAGYFLWLGLSGLLVGMLMVFIPMGWQLQWMTFASFTLLTTWLWWRRQFKTDRISDSQRSLNQKEKQLIGQRIAITDDVKAGIITRIHLADSTWSAISDEDISAGSIIEIVELDGITLKIKLYQPVEK</sequence>
<evidence type="ECO:0000256" key="2">
    <source>
        <dbReference type="ARBA" id="ARBA00022692"/>
    </source>
</evidence>
<evidence type="ECO:0000256" key="4">
    <source>
        <dbReference type="ARBA" id="ARBA00023136"/>
    </source>
</evidence>
<dbReference type="InterPro" id="IPR002810">
    <property type="entry name" value="NfeD-like_C"/>
</dbReference>
<dbReference type="OrthoDB" id="6402862at2"/>
<keyword evidence="2 5" id="KW-0812">Transmembrane</keyword>
<evidence type="ECO:0000256" key="3">
    <source>
        <dbReference type="ARBA" id="ARBA00022989"/>
    </source>
</evidence>
<name>A0A1T4PNB6_VIBCI</name>
<proteinExistence type="predicted"/>
<dbReference type="GeneID" id="70584032"/>
<dbReference type="EMBL" id="FUXB01000008">
    <property type="protein sequence ID" value="SJZ92756.1"/>
    <property type="molecule type" value="Genomic_DNA"/>
</dbReference>
<dbReference type="InterPro" id="IPR012340">
    <property type="entry name" value="NA-bd_OB-fold"/>
</dbReference>
<protein>
    <recommendedName>
        <fullName evidence="6">NfeD-like C-terminal domain-containing protein</fullName>
    </recommendedName>
</protein>
<dbReference type="Gene3D" id="2.40.50.140">
    <property type="entry name" value="Nucleic acid-binding proteins"/>
    <property type="match status" value="1"/>
</dbReference>
<evidence type="ECO:0000256" key="1">
    <source>
        <dbReference type="ARBA" id="ARBA00004141"/>
    </source>
</evidence>
<accession>A0A1T4PNB6</accession>